<dbReference type="RefSeq" id="YP_001648261.2">
    <property type="nucleotide sequence ID" value="NC_010191.2"/>
</dbReference>
<evidence type="ECO:0000313" key="2">
    <source>
        <dbReference type="Proteomes" id="UP000203890"/>
    </source>
</evidence>
<dbReference type="Proteomes" id="UP000203890">
    <property type="component" value="Segment"/>
</dbReference>
<evidence type="ECO:0000313" key="1">
    <source>
        <dbReference type="EMBL" id="ABY27965.2"/>
    </source>
</evidence>
<dbReference type="KEGG" id="vg:5845781"/>
<accession>A9YW82</accession>
<name>A9YW82_9PHYC</name>
<organism evidence="1 2">
    <name type="scientific">Ostreococcus tauri virus OtV5</name>
    <dbReference type="NCBI Taxonomy" id="1785753"/>
    <lineage>
        <taxon>Viruses</taxon>
        <taxon>Varidnaviria</taxon>
        <taxon>Bamfordvirae</taxon>
        <taxon>Nucleocytoviricota</taxon>
        <taxon>Megaviricetes</taxon>
        <taxon>Algavirales</taxon>
        <taxon>Phycodnaviridae</taxon>
        <taxon>Prasinovirus</taxon>
        <taxon>Prasinovirus ostreotauri</taxon>
    </lineage>
</organism>
<protein>
    <submittedName>
        <fullName evidence="1">Uncharacterized protein</fullName>
    </submittedName>
</protein>
<dbReference type="GeneID" id="5845781"/>
<keyword evidence="2" id="KW-1185">Reference proteome</keyword>
<dbReference type="OrthoDB" id="17714at10239"/>
<gene>
    <name evidence="1" type="ORF">OtV5_166c</name>
</gene>
<reference evidence="1 2" key="1">
    <citation type="journal article" date="2008" name="PLoS ONE">
        <title>Life-cycle and genome of OtV5, a large DNA virus of the pelagic marine unicellular green alga Ostreococcus tauri.</title>
        <authorList>
            <person name="Derelle E."/>
            <person name="Ferraz C."/>
            <person name="Escande M.L."/>
            <person name="Eychenie S."/>
            <person name="Cooke R."/>
            <person name="Piganeau G."/>
            <person name="Desdevises Y."/>
            <person name="Bellec L."/>
            <person name="Moreau H."/>
            <person name="Grimsley N."/>
        </authorList>
    </citation>
    <scope>NUCLEOTIDE SEQUENCE [LARGE SCALE GENOMIC DNA]</scope>
    <source>
        <strain evidence="1 2">OtV5</strain>
    </source>
</reference>
<sequence>MESITEQIVGRLEIGKKRYGHGVIVDSDTREWGTPKNSWIDMAVEEFLDAIIYVIADYIRQGRESQKLLTDLELDYKVDDKFGECKDPIGYLLEHHEPDDNKLIMHILKNHEKIESPKHRMMVWNLINMLFVSSQF</sequence>
<dbReference type="EMBL" id="EU304328">
    <property type="protein sequence ID" value="ABY27965.2"/>
    <property type="molecule type" value="Genomic_DNA"/>
</dbReference>
<proteinExistence type="predicted"/>